<dbReference type="GO" id="GO:0016887">
    <property type="term" value="F:ATP hydrolysis activity"/>
    <property type="evidence" value="ECO:0007669"/>
    <property type="project" value="InterPro"/>
</dbReference>
<dbReference type="PANTHER" id="PTHR43790">
    <property type="entry name" value="CARBOHYDRATE TRANSPORT ATP-BINDING PROTEIN MG119-RELATED"/>
    <property type="match status" value="1"/>
</dbReference>
<dbReference type="InterPro" id="IPR017871">
    <property type="entry name" value="ABC_transporter-like_CS"/>
</dbReference>
<dbReference type="InterPro" id="IPR003439">
    <property type="entry name" value="ABC_transporter-like_ATP-bd"/>
</dbReference>
<dbReference type="RefSeq" id="WP_062229209.1">
    <property type="nucleotide sequence ID" value="NZ_BBWR01000018.1"/>
</dbReference>
<name>A0A0N7KY68_9HYPH</name>
<evidence type="ECO:0000259" key="7">
    <source>
        <dbReference type="PROSITE" id="PS50893"/>
    </source>
</evidence>
<dbReference type="CDD" id="cd03215">
    <property type="entry name" value="ABC_Carb_Monos_II"/>
    <property type="match status" value="1"/>
</dbReference>
<proteinExistence type="inferred from homology"/>
<dbReference type="CDD" id="cd03216">
    <property type="entry name" value="ABC_Carb_Monos_I"/>
    <property type="match status" value="1"/>
</dbReference>
<reference evidence="8" key="1">
    <citation type="journal article" date="2015" name="Proc. Natl. Acad. Sci. U.S.A.">
        <title>Bacterial clade with the ribosomal RNA operon on a small plasmid rather than the chromosome.</title>
        <authorList>
            <person name="Anda M."/>
            <person name="Ohtsubo Y."/>
            <person name="Okubo T."/>
            <person name="Sugawara M."/>
            <person name="Nagata Y."/>
            <person name="Tsuda M."/>
            <person name="Minamisawa K."/>
            <person name="Mitsui H."/>
        </authorList>
    </citation>
    <scope>NUCLEOTIDE SEQUENCE</scope>
    <source>
        <strain evidence="8">JCM 14755</strain>
    </source>
</reference>
<accession>A0A0N7KY68</accession>
<protein>
    <submittedName>
        <fullName evidence="8">ABC transporter</fullName>
    </submittedName>
</protein>
<keyword evidence="2" id="KW-0813">Transport</keyword>
<dbReference type="PROSITE" id="PS50893">
    <property type="entry name" value="ABC_TRANSPORTER_2"/>
    <property type="match status" value="2"/>
</dbReference>
<dbReference type="Pfam" id="PF00005">
    <property type="entry name" value="ABC_tran"/>
    <property type="match status" value="2"/>
</dbReference>
<keyword evidence="4" id="KW-0677">Repeat</keyword>
<dbReference type="InterPro" id="IPR003593">
    <property type="entry name" value="AAA+_ATPase"/>
</dbReference>
<evidence type="ECO:0000256" key="2">
    <source>
        <dbReference type="ARBA" id="ARBA00022448"/>
    </source>
</evidence>
<organism evidence="8">
    <name type="scientific">Aureimonas frigidaquae</name>
    <dbReference type="NCBI Taxonomy" id="424757"/>
    <lineage>
        <taxon>Bacteria</taxon>
        <taxon>Pseudomonadati</taxon>
        <taxon>Pseudomonadota</taxon>
        <taxon>Alphaproteobacteria</taxon>
        <taxon>Hyphomicrobiales</taxon>
        <taxon>Aurantimonadaceae</taxon>
        <taxon>Aureimonas</taxon>
    </lineage>
</organism>
<evidence type="ECO:0000256" key="1">
    <source>
        <dbReference type="ARBA" id="ARBA00005417"/>
    </source>
</evidence>
<evidence type="ECO:0000256" key="3">
    <source>
        <dbReference type="ARBA" id="ARBA00022597"/>
    </source>
</evidence>
<evidence type="ECO:0000256" key="6">
    <source>
        <dbReference type="ARBA" id="ARBA00022840"/>
    </source>
</evidence>
<dbReference type="AlphaFoldDB" id="A0A0N7KY68"/>
<comment type="similarity">
    <text evidence="1">Belongs to the ABC transporter superfamily.</text>
</comment>
<evidence type="ECO:0000256" key="5">
    <source>
        <dbReference type="ARBA" id="ARBA00022741"/>
    </source>
</evidence>
<dbReference type="PANTHER" id="PTHR43790:SF9">
    <property type="entry name" value="GALACTOFURANOSE TRANSPORTER ATP-BINDING PROTEIN YTFR"/>
    <property type="match status" value="1"/>
</dbReference>
<sequence>MSIHAEPRAQEDRILLTARSITKTFDRTRALSGAEFELVEGEVHGLLGANGAGKSTLSKVIAGHYLADSGEITYRGHDIQMRSTRDALKAGIAIVMQETSLVPDLTVLENMFLPELGRPGRLDYHRLRRQGEEILEALGQSEGLPFDREVRSLSSAQKQLVEIAKALGVRAKLIIFDEPTAALSPGEVDRLFEVMARLRQSGRGLIFVSHRLEEVFAITDRVSVLREGRTVMAARPTASFAQSELIRAMVGAELQSIYHREPAAAQPASQEAPSAPPILSVRNLASAPMVRDVSFDLAPGEIVGLGGLVGAGRSETIEAIFGLRRRDAGTVTLQGRPLPADRPDKAIRAGIGFVAEDRRTQNIVPDFSVRENLLLAHLGAHRGFFCNYRQSERQVSELLDGLGLPAERLMDASMLNFSGGMQQKVIMARWLLLNPRVLILDEPTKGVDIGTRASIYAMLRKVAAAGTALLVVSSDFEELLGLCDRVVVMSDGRSTATLPSAALDEEKLTLLAAPRTSMERNTQLLERLAAEFKGAGFWALLEEDSLICLNSVTANAAADPGFSSGEARRFDETRIGAALARRAGHFVDDPHHGRQTLLVPLRSPRGHDFGWIGLTVPQGVETPLADAIRARVDAMAQNL</sequence>
<evidence type="ECO:0000256" key="4">
    <source>
        <dbReference type="ARBA" id="ARBA00022737"/>
    </source>
</evidence>
<dbReference type="GO" id="GO:0005524">
    <property type="term" value="F:ATP binding"/>
    <property type="evidence" value="ECO:0007669"/>
    <property type="project" value="UniProtKB-KW"/>
</dbReference>
<dbReference type="EMBL" id="LC066377">
    <property type="protein sequence ID" value="BAT28881.1"/>
    <property type="molecule type" value="Genomic_DNA"/>
</dbReference>
<evidence type="ECO:0000313" key="8">
    <source>
        <dbReference type="EMBL" id="BAT28881.1"/>
    </source>
</evidence>
<feature type="domain" description="ABC transporter" evidence="7">
    <location>
        <begin position="252"/>
        <end position="516"/>
    </location>
</feature>
<keyword evidence="5" id="KW-0547">Nucleotide-binding</keyword>
<dbReference type="InterPro" id="IPR027417">
    <property type="entry name" value="P-loop_NTPase"/>
</dbReference>
<dbReference type="Gene3D" id="3.40.50.300">
    <property type="entry name" value="P-loop containing nucleotide triphosphate hydrolases"/>
    <property type="match status" value="2"/>
</dbReference>
<keyword evidence="6" id="KW-0067">ATP-binding</keyword>
<dbReference type="SMART" id="SM00382">
    <property type="entry name" value="AAA"/>
    <property type="match status" value="2"/>
</dbReference>
<feature type="domain" description="ABC transporter" evidence="7">
    <location>
        <begin position="16"/>
        <end position="252"/>
    </location>
</feature>
<dbReference type="PROSITE" id="PS00211">
    <property type="entry name" value="ABC_TRANSPORTER_1"/>
    <property type="match status" value="1"/>
</dbReference>
<dbReference type="InterPro" id="IPR050107">
    <property type="entry name" value="ABC_carbohydrate_import_ATPase"/>
</dbReference>
<keyword evidence="3" id="KW-0762">Sugar transport</keyword>
<dbReference type="SUPFAM" id="SSF52540">
    <property type="entry name" value="P-loop containing nucleoside triphosphate hydrolases"/>
    <property type="match status" value="2"/>
</dbReference>